<sequence>MLSVGEILSIFSELSVDNKKNLYNFLIKEFSNTNEEKKIEFVELLKDLKEDLLYYDEEDSNEKHNKFYLTQKELSAMMGISVRHIQRILKKENIKPVNEGQRPLLYNLENFEKYYFSNKRENMNNKKRYFYRKEINRKNKYSHL</sequence>
<reference evidence="1 2" key="1">
    <citation type="submission" date="2019-04" db="EMBL/GenBank/DDBJ databases">
        <title>Draft genome sequence data and analysis of a Fermenting Bacterium, Geotoga petraea strain HO-Geo1, isolated from heavy-oil petroleum reservoir in Russia.</title>
        <authorList>
            <person name="Grouzdev D.S."/>
            <person name="Semenova E.M."/>
            <person name="Sokolova D.S."/>
            <person name="Tourova T.P."/>
            <person name="Poltaraus A.B."/>
            <person name="Nazina T.N."/>
        </authorList>
    </citation>
    <scope>NUCLEOTIDE SEQUENCE [LARGE SCALE GENOMIC DNA]</scope>
    <source>
        <strain evidence="1 2">HO-Geo1</strain>
    </source>
</reference>
<dbReference type="SUPFAM" id="SSF46955">
    <property type="entry name" value="Putative DNA-binding domain"/>
    <property type="match status" value="1"/>
</dbReference>
<gene>
    <name evidence="1" type="ORF">E4650_06730</name>
</gene>
<proteinExistence type="predicted"/>
<dbReference type="RefSeq" id="WP_135402954.1">
    <property type="nucleotide sequence ID" value="NZ_SRME01000003.1"/>
</dbReference>
<keyword evidence="1" id="KW-0238">DNA-binding</keyword>
<accession>A0A4Z0W3K3</accession>
<comment type="caution">
    <text evidence="1">The sequence shown here is derived from an EMBL/GenBank/DDBJ whole genome shotgun (WGS) entry which is preliminary data.</text>
</comment>
<name>A0A4Z0W3K3_9BACT</name>
<dbReference type="AlphaFoldDB" id="A0A4Z0W3K3"/>
<evidence type="ECO:0000313" key="1">
    <source>
        <dbReference type="EMBL" id="TGG88032.1"/>
    </source>
</evidence>
<dbReference type="OrthoDB" id="44208at2"/>
<dbReference type="GO" id="GO:0003677">
    <property type="term" value="F:DNA binding"/>
    <property type="evidence" value="ECO:0007669"/>
    <property type="project" value="UniProtKB-KW"/>
</dbReference>
<dbReference type="InterPro" id="IPR009061">
    <property type="entry name" value="DNA-bd_dom_put_sf"/>
</dbReference>
<evidence type="ECO:0000313" key="2">
    <source>
        <dbReference type="Proteomes" id="UP000297288"/>
    </source>
</evidence>
<dbReference type="EMBL" id="SRME01000003">
    <property type="protein sequence ID" value="TGG88032.1"/>
    <property type="molecule type" value="Genomic_DNA"/>
</dbReference>
<protein>
    <submittedName>
        <fullName evidence="1">DNA-binding protein</fullName>
    </submittedName>
</protein>
<organism evidence="1 2">
    <name type="scientific">Geotoga petraea</name>
    <dbReference type="NCBI Taxonomy" id="28234"/>
    <lineage>
        <taxon>Bacteria</taxon>
        <taxon>Thermotogati</taxon>
        <taxon>Thermotogota</taxon>
        <taxon>Thermotogae</taxon>
        <taxon>Petrotogales</taxon>
        <taxon>Petrotogaceae</taxon>
        <taxon>Geotoga</taxon>
    </lineage>
</organism>
<dbReference type="Proteomes" id="UP000297288">
    <property type="component" value="Unassembled WGS sequence"/>
</dbReference>